<organism evidence="2 3">
    <name type="scientific">Rotaria sordida</name>
    <dbReference type="NCBI Taxonomy" id="392033"/>
    <lineage>
        <taxon>Eukaryota</taxon>
        <taxon>Metazoa</taxon>
        <taxon>Spiralia</taxon>
        <taxon>Gnathifera</taxon>
        <taxon>Rotifera</taxon>
        <taxon>Eurotatoria</taxon>
        <taxon>Bdelloidea</taxon>
        <taxon>Philodinida</taxon>
        <taxon>Philodinidae</taxon>
        <taxon>Rotaria</taxon>
    </lineage>
</organism>
<accession>A0A814CHN1</accession>
<evidence type="ECO:0000313" key="3">
    <source>
        <dbReference type="Proteomes" id="UP000663864"/>
    </source>
</evidence>
<dbReference type="PANTHER" id="PTHR46580">
    <property type="entry name" value="SENSOR KINASE-RELATED"/>
    <property type="match status" value="1"/>
</dbReference>
<dbReference type="Pfam" id="PF13517">
    <property type="entry name" value="FG-GAP_3"/>
    <property type="match status" value="5"/>
</dbReference>
<evidence type="ECO:0000313" key="2">
    <source>
        <dbReference type="EMBL" id="CAF0942606.1"/>
    </source>
</evidence>
<dbReference type="InterPro" id="IPR013517">
    <property type="entry name" value="FG-GAP"/>
</dbReference>
<evidence type="ECO:0000256" key="1">
    <source>
        <dbReference type="ARBA" id="ARBA00022729"/>
    </source>
</evidence>
<dbReference type="Gene3D" id="2.130.10.130">
    <property type="entry name" value="Integrin alpha, N-terminal"/>
    <property type="match status" value="4"/>
</dbReference>
<keyword evidence="1" id="KW-0732">Signal</keyword>
<protein>
    <recommendedName>
        <fullName evidence="4">VCBS repeat-containing protein</fullName>
    </recommendedName>
</protein>
<name>A0A814CHN1_9BILA</name>
<dbReference type="InterPro" id="IPR028994">
    <property type="entry name" value="Integrin_alpha_N"/>
</dbReference>
<dbReference type="SUPFAM" id="SSF69318">
    <property type="entry name" value="Integrin alpha N-terminal domain"/>
    <property type="match status" value="3"/>
</dbReference>
<sequence>MIIGDFNKDNILDVVVANPASSNIVVLHGTGNGSFTSQETHSTGFDSTPISIVVGDFNNDNRLDLATVSNETNSITVFLRYVVKSFANPTRYSMGAQSFPIFVAVGDFNNDNQLDIVVAFSNTNSIGILIGYINGTFAAQTTFSTGSDFDPRWIDVADFNNDSLLDIAVVYFNTSNLGIFLGYGNGTFALQKPLSTGYNSMPCSLATGDFNNDGLLDIVVANYRTNNIGIFYGYGNGTVAAQKTISTGDNSSPISIAVGDFNNDSLLDIAVANSGTNNLGIILGYGNGSFAAQIICSVANSSAPRFVTLGDFNNDSLLDIAVANYESHDVVILFGWSNGNFEKMTTYSMGYGSYPVSLVVGDFNNDNLFDIAVSNSGANTIGILYGHRNGTFEMLKMYSLGDGSRPMSITTGNFNHDIWLDIVIANFNGNSVSVLLGLDNIDTANQTSYSTGSGSHPYSVVVSDFNNDTLLDLMIVNSAHDNIGIRLGYGNGSFDDEIIYPIEINSRPQFAIVGDFNKDQKVDIVITNTRKDSVTVAYGNANGTFTSQEILSTGNGSSPISLASGDINNDGRLDLIIIEITNYK</sequence>
<gene>
    <name evidence="2" type="ORF">ZHD862_LOCUS9554</name>
</gene>
<evidence type="ECO:0008006" key="4">
    <source>
        <dbReference type="Google" id="ProtNLM"/>
    </source>
</evidence>
<reference evidence="2" key="1">
    <citation type="submission" date="2021-02" db="EMBL/GenBank/DDBJ databases">
        <authorList>
            <person name="Nowell W R."/>
        </authorList>
    </citation>
    <scope>NUCLEOTIDE SEQUENCE</scope>
</reference>
<comment type="caution">
    <text evidence="2">The sequence shown here is derived from an EMBL/GenBank/DDBJ whole genome shotgun (WGS) entry which is preliminary data.</text>
</comment>
<proteinExistence type="predicted"/>
<dbReference type="EMBL" id="CAJNOT010000328">
    <property type="protein sequence ID" value="CAF0942606.1"/>
    <property type="molecule type" value="Genomic_DNA"/>
</dbReference>
<dbReference type="AlphaFoldDB" id="A0A814CHN1"/>
<dbReference type="Proteomes" id="UP000663864">
    <property type="component" value="Unassembled WGS sequence"/>
</dbReference>